<dbReference type="SMART" id="SM00636">
    <property type="entry name" value="Glyco_18"/>
    <property type="match status" value="1"/>
</dbReference>
<dbReference type="PANTHER" id="PTHR11177:SF384">
    <property type="entry name" value="CHITINASE"/>
    <property type="match status" value="1"/>
</dbReference>
<dbReference type="GO" id="GO:0005576">
    <property type="term" value="C:extracellular region"/>
    <property type="evidence" value="ECO:0007669"/>
    <property type="project" value="UniProtKB-SubCell"/>
</dbReference>
<keyword evidence="11" id="KW-0624">Polysaccharide degradation</keyword>
<dbReference type="GO" id="GO:0006032">
    <property type="term" value="P:chitin catabolic process"/>
    <property type="evidence" value="ECO:0007669"/>
    <property type="project" value="UniProtKB-KW"/>
</dbReference>
<keyword evidence="10 12" id="KW-0326">Glycosidase</keyword>
<evidence type="ECO:0000256" key="7">
    <source>
        <dbReference type="ARBA" id="ARBA00022801"/>
    </source>
</evidence>
<dbReference type="GO" id="GO:0000272">
    <property type="term" value="P:polysaccharide catabolic process"/>
    <property type="evidence" value="ECO:0007669"/>
    <property type="project" value="UniProtKB-KW"/>
</dbReference>
<name>A0A4Q4SUT8_9PEZI</name>
<evidence type="ECO:0000313" key="15">
    <source>
        <dbReference type="EMBL" id="RYO83212.1"/>
    </source>
</evidence>
<evidence type="ECO:0000256" key="9">
    <source>
        <dbReference type="ARBA" id="ARBA00023277"/>
    </source>
</evidence>
<sequence length="548" mass="59757">MRNFKNWLLAPLTPLVASEPLLQGRADCANVSTTTIYVLTTVYPPCPLPTLGLSNAKQLATSTPTQTSSDCEDDDEESFSKVSSICSAEITVSIISSAGGSVSETSSTSNSVVSTGTYTSLATAIASGSSKAASESGESGPTEGLGPKTFKNIAYFTNWGIYGRDYQPQDLPVDKLTHVLHAFANVNKQDGTVYSSDPYADVDKRYPTDSWNDQGRNAYGVVKQLYIHKKRNRHLKTLLSIGGWTYSPNFMPMAADATGRANFARTAVGLMSDWGFDGIDIDWEYPQTAAEAQNYVLLLEACRRALDDYAVGNGVKARTGLPYHFLITVATAAGPSNYRTMDLRGMDQYIDTWHLMSYDYAGSWSDVSGHTANLLANSENPKSTPFSTDSAVQYYLEQGIRPDKLLLGLPLYGRAFQGTEGLGRPYSGFGWSSGALGSWEPGVWDYKVLPRSGAVECYDDTAKAAYSLGYGELISYDNIRSTGVKARYIREDRRLGGAFFWEASGDRTDDRSLIKTMAIDLGSLETSENNLKYPTSQYDNIRNGMPGV</sequence>
<evidence type="ECO:0000256" key="12">
    <source>
        <dbReference type="RuleBase" id="RU000489"/>
    </source>
</evidence>
<dbReference type="GO" id="GO:0008061">
    <property type="term" value="F:chitin binding"/>
    <property type="evidence" value="ECO:0007669"/>
    <property type="project" value="InterPro"/>
</dbReference>
<dbReference type="EC" id="3.2.1.14" evidence="4"/>
<dbReference type="EMBL" id="QJNU01000908">
    <property type="protein sequence ID" value="RYO83212.1"/>
    <property type="molecule type" value="Genomic_DNA"/>
</dbReference>
<dbReference type="InterPro" id="IPR029070">
    <property type="entry name" value="Chitinase_insertion_sf"/>
</dbReference>
<evidence type="ECO:0000256" key="1">
    <source>
        <dbReference type="ARBA" id="ARBA00000822"/>
    </source>
</evidence>
<gene>
    <name evidence="15" type="ORF">DL764_009487</name>
</gene>
<dbReference type="Proteomes" id="UP000293360">
    <property type="component" value="Unassembled WGS sequence"/>
</dbReference>
<protein>
    <recommendedName>
        <fullName evidence="4">chitinase</fullName>
        <ecNumber evidence="4">3.2.1.14</ecNumber>
    </recommendedName>
</protein>
<proteinExistence type="inferred from homology"/>
<dbReference type="Gene3D" id="3.10.50.10">
    <property type="match status" value="1"/>
</dbReference>
<dbReference type="GO" id="GO:0008843">
    <property type="term" value="F:endochitinase activity"/>
    <property type="evidence" value="ECO:0007669"/>
    <property type="project" value="UniProtKB-EC"/>
</dbReference>
<feature type="signal peptide" evidence="13">
    <location>
        <begin position="1"/>
        <end position="18"/>
    </location>
</feature>
<feature type="chain" id="PRO_5020300422" description="chitinase" evidence="13">
    <location>
        <begin position="19"/>
        <end position="548"/>
    </location>
</feature>
<dbReference type="PROSITE" id="PS51910">
    <property type="entry name" value="GH18_2"/>
    <property type="match status" value="1"/>
</dbReference>
<evidence type="ECO:0000259" key="14">
    <source>
        <dbReference type="PROSITE" id="PS51910"/>
    </source>
</evidence>
<dbReference type="InterPro" id="IPR011583">
    <property type="entry name" value="Chitinase_II/V-like_cat"/>
</dbReference>
<dbReference type="FunFam" id="3.20.20.80:FF:000075">
    <property type="entry name" value="Sporulation-specific chitinase"/>
    <property type="match status" value="1"/>
</dbReference>
<dbReference type="InterPro" id="IPR017853">
    <property type="entry name" value="GH"/>
</dbReference>
<dbReference type="InterPro" id="IPR001579">
    <property type="entry name" value="Glyco_hydro_18_chit_AS"/>
</dbReference>
<dbReference type="CDD" id="cd06548">
    <property type="entry name" value="GH18_chitinase"/>
    <property type="match status" value="1"/>
</dbReference>
<comment type="subcellular location">
    <subcellularLocation>
        <location evidence="2">Secreted</location>
    </subcellularLocation>
</comment>
<dbReference type="Gene3D" id="3.20.20.80">
    <property type="entry name" value="Glycosidases"/>
    <property type="match status" value="1"/>
</dbReference>
<reference evidence="15 16" key="1">
    <citation type="submission" date="2018-06" db="EMBL/GenBank/DDBJ databases">
        <title>Complete Genomes of Monosporascus.</title>
        <authorList>
            <person name="Robinson A.J."/>
            <person name="Natvig D.O."/>
        </authorList>
    </citation>
    <scope>NUCLEOTIDE SEQUENCE [LARGE SCALE GENOMIC DNA]</scope>
    <source>
        <strain evidence="15 16">CBS 110550</strain>
    </source>
</reference>
<keyword evidence="8" id="KW-0146">Chitin degradation</keyword>
<dbReference type="InterPro" id="IPR050314">
    <property type="entry name" value="Glycosyl_Hydrlase_18"/>
</dbReference>
<accession>A0A4Q4SUT8</accession>
<comment type="similarity">
    <text evidence="3">Belongs to the glycosyl hydrolase 18 family. Chitinase class V subfamily.</text>
</comment>
<dbReference type="OrthoDB" id="76388at2759"/>
<keyword evidence="5" id="KW-0964">Secreted</keyword>
<dbReference type="SUPFAM" id="SSF51445">
    <property type="entry name" value="(Trans)glycosidases"/>
    <property type="match status" value="1"/>
</dbReference>
<organism evidence="15 16">
    <name type="scientific">Monosporascus ibericus</name>
    <dbReference type="NCBI Taxonomy" id="155417"/>
    <lineage>
        <taxon>Eukaryota</taxon>
        <taxon>Fungi</taxon>
        <taxon>Dikarya</taxon>
        <taxon>Ascomycota</taxon>
        <taxon>Pezizomycotina</taxon>
        <taxon>Sordariomycetes</taxon>
        <taxon>Xylariomycetidae</taxon>
        <taxon>Xylariales</taxon>
        <taxon>Xylariales incertae sedis</taxon>
        <taxon>Monosporascus</taxon>
    </lineage>
</organism>
<keyword evidence="16" id="KW-1185">Reference proteome</keyword>
<evidence type="ECO:0000256" key="6">
    <source>
        <dbReference type="ARBA" id="ARBA00022729"/>
    </source>
</evidence>
<evidence type="ECO:0000256" key="2">
    <source>
        <dbReference type="ARBA" id="ARBA00004613"/>
    </source>
</evidence>
<evidence type="ECO:0000256" key="3">
    <source>
        <dbReference type="ARBA" id="ARBA00008682"/>
    </source>
</evidence>
<dbReference type="PANTHER" id="PTHR11177">
    <property type="entry name" value="CHITINASE"/>
    <property type="match status" value="1"/>
</dbReference>
<evidence type="ECO:0000256" key="13">
    <source>
        <dbReference type="SAM" id="SignalP"/>
    </source>
</evidence>
<evidence type="ECO:0000256" key="11">
    <source>
        <dbReference type="ARBA" id="ARBA00023326"/>
    </source>
</evidence>
<comment type="catalytic activity">
    <reaction evidence="1">
        <text>Random endo-hydrolysis of N-acetyl-beta-D-glucosaminide (1-&gt;4)-beta-linkages in chitin and chitodextrins.</text>
        <dbReference type="EC" id="3.2.1.14"/>
    </reaction>
</comment>
<evidence type="ECO:0000256" key="5">
    <source>
        <dbReference type="ARBA" id="ARBA00022525"/>
    </source>
</evidence>
<evidence type="ECO:0000256" key="10">
    <source>
        <dbReference type="ARBA" id="ARBA00023295"/>
    </source>
</evidence>
<comment type="caution">
    <text evidence="15">The sequence shown here is derived from an EMBL/GenBank/DDBJ whole genome shotgun (WGS) entry which is preliminary data.</text>
</comment>
<evidence type="ECO:0000313" key="16">
    <source>
        <dbReference type="Proteomes" id="UP000293360"/>
    </source>
</evidence>
<dbReference type="Pfam" id="PF00704">
    <property type="entry name" value="Glyco_hydro_18"/>
    <property type="match status" value="1"/>
</dbReference>
<dbReference type="PROSITE" id="PS01095">
    <property type="entry name" value="GH18_1"/>
    <property type="match status" value="1"/>
</dbReference>
<evidence type="ECO:0000256" key="8">
    <source>
        <dbReference type="ARBA" id="ARBA00023024"/>
    </source>
</evidence>
<dbReference type="InterPro" id="IPR001223">
    <property type="entry name" value="Glyco_hydro18_cat"/>
</dbReference>
<keyword evidence="9" id="KW-0119">Carbohydrate metabolism</keyword>
<feature type="domain" description="GH18" evidence="14">
    <location>
        <begin position="150"/>
        <end position="524"/>
    </location>
</feature>
<dbReference type="STRING" id="155417.A0A4Q4SUT8"/>
<dbReference type="SUPFAM" id="SSF54556">
    <property type="entry name" value="Chitinase insertion domain"/>
    <property type="match status" value="1"/>
</dbReference>
<keyword evidence="6 13" id="KW-0732">Signal</keyword>
<dbReference type="AlphaFoldDB" id="A0A4Q4SUT8"/>
<evidence type="ECO:0000256" key="4">
    <source>
        <dbReference type="ARBA" id="ARBA00012729"/>
    </source>
</evidence>
<keyword evidence="7 12" id="KW-0378">Hydrolase</keyword>